<dbReference type="InterPro" id="IPR036291">
    <property type="entry name" value="NAD(P)-bd_dom_sf"/>
</dbReference>
<protein>
    <submittedName>
        <fullName evidence="1">Short-chain dehydrogenase</fullName>
    </submittedName>
</protein>
<organism evidence="1 2">
    <name type="scientific">Sporosarcina contaminans</name>
    <dbReference type="NCBI Taxonomy" id="633403"/>
    <lineage>
        <taxon>Bacteria</taxon>
        <taxon>Bacillati</taxon>
        <taxon>Bacillota</taxon>
        <taxon>Bacilli</taxon>
        <taxon>Bacillales</taxon>
        <taxon>Caryophanaceae</taxon>
        <taxon>Sporosarcina</taxon>
    </lineage>
</organism>
<name>A0ABW3TY99_9BACL</name>
<gene>
    <name evidence="1" type="ORF">ACFQ38_09705</name>
</gene>
<evidence type="ECO:0000313" key="1">
    <source>
        <dbReference type="EMBL" id="MFD1205375.1"/>
    </source>
</evidence>
<dbReference type="SUPFAM" id="SSF51735">
    <property type="entry name" value="NAD(P)-binding Rossmann-fold domains"/>
    <property type="match status" value="1"/>
</dbReference>
<comment type="caution">
    <text evidence="1">The sequence shown here is derived from an EMBL/GenBank/DDBJ whole genome shotgun (WGS) entry which is preliminary data.</text>
</comment>
<dbReference type="Proteomes" id="UP001597231">
    <property type="component" value="Unassembled WGS sequence"/>
</dbReference>
<dbReference type="Gene3D" id="3.40.50.720">
    <property type="entry name" value="NAD(P)-binding Rossmann-like Domain"/>
    <property type="match status" value="1"/>
</dbReference>
<reference evidence="2" key="1">
    <citation type="journal article" date="2019" name="Int. J. Syst. Evol. Microbiol.">
        <title>The Global Catalogue of Microorganisms (GCM) 10K type strain sequencing project: providing services to taxonomists for standard genome sequencing and annotation.</title>
        <authorList>
            <consortium name="The Broad Institute Genomics Platform"/>
            <consortium name="The Broad Institute Genome Sequencing Center for Infectious Disease"/>
            <person name="Wu L."/>
            <person name="Ma J."/>
        </authorList>
    </citation>
    <scope>NUCLEOTIDE SEQUENCE [LARGE SCALE GENOMIC DNA]</scope>
    <source>
        <strain evidence="2">CCUG 53915</strain>
    </source>
</reference>
<accession>A0ABW3TY99</accession>
<dbReference type="RefSeq" id="WP_336823312.1">
    <property type="nucleotide sequence ID" value="NZ_JBHTLT010000045.1"/>
</dbReference>
<keyword evidence="2" id="KW-1185">Reference proteome</keyword>
<sequence>MSKKHALVIGGSGMLAGVSRFLAKEGFAVSVVGRNYAKLQLLKNGCPPESIFPIQADYNTDLLFTKVKEAINARGPFQIIVNWMPNTNALEQVCQLNKEANSFRLVHVKGSRRYFEDEEIQVSTNCLYEEVYLGFILEGDTARWLTHDEISGGVIDQIVHGGKSQIIGQLQPYSARPK</sequence>
<dbReference type="EMBL" id="JBHTLT010000045">
    <property type="protein sequence ID" value="MFD1205375.1"/>
    <property type="molecule type" value="Genomic_DNA"/>
</dbReference>
<evidence type="ECO:0000313" key="2">
    <source>
        <dbReference type="Proteomes" id="UP001597231"/>
    </source>
</evidence>
<proteinExistence type="predicted"/>